<dbReference type="InParanoid" id="A0A1U8AP01"/>
<gene>
    <name evidence="2" type="primary">LOC104602336</name>
</gene>
<evidence type="ECO:0000313" key="1">
    <source>
        <dbReference type="Proteomes" id="UP000189703"/>
    </source>
</evidence>
<sequence>MGKLQAMARERTCAFCLIAWSSFHFDHSPSRDYLNFLQDEKVVVFEDIKPSAFMGLLFSSSQSEKDSSNAIRCSRKRLRGLLSIWLKAGKILSCSSGSGIWNAVWWHIKRTSEEIWRCSPKLVLA</sequence>
<accession>A0A1U8AP01</accession>
<dbReference type="RefSeq" id="XP_010264274.1">
    <property type="nucleotide sequence ID" value="XM_010265972.2"/>
</dbReference>
<dbReference type="OrthoDB" id="1915375at2759"/>
<proteinExistence type="predicted"/>
<protein>
    <submittedName>
        <fullName evidence="2">Uncharacterized protein LOC104602336</fullName>
    </submittedName>
</protein>
<reference evidence="2" key="1">
    <citation type="submission" date="2025-08" db="UniProtKB">
        <authorList>
            <consortium name="RefSeq"/>
        </authorList>
    </citation>
    <scope>IDENTIFICATION</scope>
</reference>
<evidence type="ECO:0000313" key="2">
    <source>
        <dbReference type="RefSeq" id="XP_010264274.1"/>
    </source>
</evidence>
<dbReference type="KEGG" id="nnu:104602336"/>
<keyword evidence="1" id="KW-1185">Reference proteome</keyword>
<name>A0A1U8AP01_NELNU</name>
<organism evidence="1 2">
    <name type="scientific">Nelumbo nucifera</name>
    <name type="common">Sacred lotus</name>
    <dbReference type="NCBI Taxonomy" id="4432"/>
    <lineage>
        <taxon>Eukaryota</taxon>
        <taxon>Viridiplantae</taxon>
        <taxon>Streptophyta</taxon>
        <taxon>Embryophyta</taxon>
        <taxon>Tracheophyta</taxon>
        <taxon>Spermatophyta</taxon>
        <taxon>Magnoliopsida</taxon>
        <taxon>Proteales</taxon>
        <taxon>Nelumbonaceae</taxon>
        <taxon>Nelumbo</taxon>
    </lineage>
</organism>
<dbReference type="GeneID" id="104602336"/>
<dbReference type="Proteomes" id="UP000189703">
    <property type="component" value="Unplaced"/>
</dbReference>
<dbReference type="AlphaFoldDB" id="A0A1U8AP01"/>